<feature type="region of interest" description="Disordered" evidence="1">
    <location>
        <begin position="55"/>
        <end position="97"/>
    </location>
</feature>
<name>A0A4C1XJ14_EUMVA</name>
<dbReference type="AlphaFoldDB" id="A0A4C1XJ14"/>
<gene>
    <name evidence="2" type="ORF">EVAR_35308_1</name>
</gene>
<protein>
    <submittedName>
        <fullName evidence="2">Uncharacterized protein</fullName>
    </submittedName>
</protein>
<accession>A0A4C1XJ14</accession>
<organism evidence="2 3">
    <name type="scientific">Eumeta variegata</name>
    <name type="common">Bagworm moth</name>
    <name type="synonym">Eumeta japonica</name>
    <dbReference type="NCBI Taxonomy" id="151549"/>
    <lineage>
        <taxon>Eukaryota</taxon>
        <taxon>Metazoa</taxon>
        <taxon>Ecdysozoa</taxon>
        <taxon>Arthropoda</taxon>
        <taxon>Hexapoda</taxon>
        <taxon>Insecta</taxon>
        <taxon>Pterygota</taxon>
        <taxon>Neoptera</taxon>
        <taxon>Endopterygota</taxon>
        <taxon>Lepidoptera</taxon>
        <taxon>Glossata</taxon>
        <taxon>Ditrysia</taxon>
        <taxon>Tineoidea</taxon>
        <taxon>Psychidae</taxon>
        <taxon>Oiketicinae</taxon>
        <taxon>Eumeta</taxon>
    </lineage>
</organism>
<reference evidence="2 3" key="1">
    <citation type="journal article" date="2019" name="Commun. Biol.">
        <title>The bagworm genome reveals a unique fibroin gene that provides high tensile strength.</title>
        <authorList>
            <person name="Kono N."/>
            <person name="Nakamura H."/>
            <person name="Ohtoshi R."/>
            <person name="Tomita M."/>
            <person name="Numata K."/>
            <person name="Arakawa K."/>
        </authorList>
    </citation>
    <scope>NUCLEOTIDE SEQUENCE [LARGE SCALE GENOMIC DNA]</scope>
</reference>
<evidence type="ECO:0000256" key="1">
    <source>
        <dbReference type="SAM" id="MobiDB-lite"/>
    </source>
</evidence>
<feature type="compositionally biased region" description="Polar residues" evidence="1">
    <location>
        <begin position="80"/>
        <end position="97"/>
    </location>
</feature>
<feature type="region of interest" description="Disordered" evidence="1">
    <location>
        <begin position="1"/>
        <end position="26"/>
    </location>
</feature>
<proteinExistence type="predicted"/>
<evidence type="ECO:0000313" key="2">
    <source>
        <dbReference type="EMBL" id="GBP63418.1"/>
    </source>
</evidence>
<dbReference type="Proteomes" id="UP000299102">
    <property type="component" value="Unassembled WGS sequence"/>
</dbReference>
<sequence>MRCGVNVRNDVPARPPRSEAGGTILSNPGVQRTVYYHAQRLKPAIDIVTMDISADGPTAESDVKLSKSVECGDGERHRANVTNPRTGDNHPSNSTRR</sequence>
<dbReference type="EMBL" id="BGZK01000869">
    <property type="protein sequence ID" value="GBP63418.1"/>
    <property type="molecule type" value="Genomic_DNA"/>
</dbReference>
<evidence type="ECO:0000313" key="3">
    <source>
        <dbReference type="Proteomes" id="UP000299102"/>
    </source>
</evidence>
<keyword evidence="3" id="KW-1185">Reference proteome</keyword>
<comment type="caution">
    <text evidence="2">The sequence shown here is derived from an EMBL/GenBank/DDBJ whole genome shotgun (WGS) entry which is preliminary data.</text>
</comment>